<proteinExistence type="predicted"/>
<dbReference type="EMBL" id="UYRU01043362">
    <property type="protein sequence ID" value="VDK81570.1"/>
    <property type="molecule type" value="Genomic_DNA"/>
</dbReference>
<keyword evidence="4" id="KW-1185">Reference proteome</keyword>
<dbReference type="Proteomes" id="UP000281553">
    <property type="component" value="Unassembled WGS sequence"/>
</dbReference>
<gene>
    <name evidence="3" type="ORF">DILT_LOCUS3250</name>
</gene>
<dbReference type="OrthoDB" id="6283036at2759"/>
<accession>A0A3P6TR19</accession>
<feature type="domain" description="Rho-GAP" evidence="2">
    <location>
        <begin position="47"/>
        <end position="197"/>
    </location>
</feature>
<sequence length="197" mass="21832">MSDPWCLICNWSTRAGEKHISVIESIIAGYGQSGVSDYVPALQIPEASCSRHIRTAIPDPVFTLFAFLARQGVHVTDLFRRPGNITQMKTISSQLAVGEPVDWSSYNVYTVANVAKRFLLSVPGGLLGDHNERRLLATAVSYCPSEDKQQQKKETAAEKEPQPPSPPKQDHLRPHHHHQHHPRHHQKTPACVGGEGP</sequence>
<feature type="compositionally biased region" description="Basic residues" evidence="1">
    <location>
        <begin position="173"/>
        <end position="187"/>
    </location>
</feature>
<dbReference type="GO" id="GO:0007165">
    <property type="term" value="P:signal transduction"/>
    <property type="evidence" value="ECO:0007669"/>
    <property type="project" value="InterPro"/>
</dbReference>
<reference evidence="3 4" key="1">
    <citation type="submission" date="2018-11" db="EMBL/GenBank/DDBJ databases">
        <authorList>
            <consortium name="Pathogen Informatics"/>
        </authorList>
    </citation>
    <scope>NUCLEOTIDE SEQUENCE [LARGE SCALE GENOMIC DNA]</scope>
</reference>
<dbReference type="Pfam" id="PF00620">
    <property type="entry name" value="RhoGAP"/>
    <property type="match status" value="1"/>
</dbReference>
<dbReference type="GO" id="GO:0005096">
    <property type="term" value="F:GTPase activator activity"/>
    <property type="evidence" value="ECO:0007669"/>
    <property type="project" value="TreeGrafter"/>
</dbReference>
<dbReference type="InterPro" id="IPR008936">
    <property type="entry name" value="Rho_GTPase_activation_prot"/>
</dbReference>
<dbReference type="PROSITE" id="PS50238">
    <property type="entry name" value="RHOGAP"/>
    <property type="match status" value="1"/>
</dbReference>
<evidence type="ECO:0000259" key="2">
    <source>
        <dbReference type="PROSITE" id="PS50238"/>
    </source>
</evidence>
<protein>
    <recommendedName>
        <fullName evidence="2">Rho-GAP domain-containing protein</fullName>
    </recommendedName>
</protein>
<evidence type="ECO:0000313" key="4">
    <source>
        <dbReference type="Proteomes" id="UP000281553"/>
    </source>
</evidence>
<dbReference type="InterPro" id="IPR000198">
    <property type="entry name" value="RhoGAP_dom"/>
</dbReference>
<feature type="non-terminal residue" evidence="3">
    <location>
        <position position="197"/>
    </location>
</feature>
<organism evidence="3 4">
    <name type="scientific">Dibothriocephalus latus</name>
    <name type="common">Fish tapeworm</name>
    <name type="synonym">Diphyllobothrium latum</name>
    <dbReference type="NCBI Taxonomy" id="60516"/>
    <lineage>
        <taxon>Eukaryota</taxon>
        <taxon>Metazoa</taxon>
        <taxon>Spiralia</taxon>
        <taxon>Lophotrochozoa</taxon>
        <taxon>Platyhelminthes</taxon>
        <taxon>Cestoda</taxon>
        <taxon>Eucestoda</taxon>
        <taxon>Diphyllobothriidea</taxon>
        <taxon>Diphyllobothriidae</taxon>
        <taxon>Dibothriocephalus</taxon>
    </lineage>
</organism>
<evidence type="ECO:0000256" key="1">
    <source>
        <dbReference type="SAM" id="MobiDB-lite"/>
    </source>
</evidence>
<dbReference type="AlphaFoldDB" id="A0A3P6TR19"/>
<dbReference type="SUPFAM" id="SSF48350">
    <property type="entry name" value="GTPase activation domain, GAP"/>
    <property type="match status" value="1"/>
</dbReference>
<dbReference type="Gene3D" id="1.10.555.10">
    <property type="entry name" value="Rho GTPase activation protein"/>
    <property type="match status" value="1"/>
</dbReference>
<name>A0A3P6TR19_DIBLA</name>
<dbReference type="PANTHER" id="PTHR23179:SF27">
    <property type="entry name" value="RHO GTPASE ACTIVATING PROTEIN AT 71E, ISOFORM D"/>
    <property type="match status" value="1"/>
</dbReference>
<feature type="compositionally biased region" description="Basic and acidic residues" evidence="1">
    <location>
        <begin position="145"/>
        <end position="161"/>
    </location>
</feature>
<evidence type="ECO:0000313" key="3">
    <source>
        <dbReference type="EMBL" id="VDK81570.1"/>
    </source>
</evidence>
<dbReference type="PANTHER" id="PTHR23179">
    <property type="entry name" value="T-CELL ACTIVATION RHO GTPASE ACTIVATING PROTEIN-RELATED"/>
    <property type="match status" value="1"/>
</dbReference>
<feature type="region of interest" description="Disordered" evidence="1">
    <location>
        <begin position="144"/>
        <end position="197"/>
    </location>
</feature>